<evidence type="ECO:0000256" key="1">
    <source>
        <dbReference type="ARBA" id="ARBA00004651"/>
    </source>
</evidence>
<evidence type="ECO:0000256" key="7">
    <source>
        <dbReference type="SAM" id="MobiDB-lite"/>
    </source>
</evidence>
<feature type="transmembrane region" description="Helical" evidence="8">
    <location>
        <begin position="447"/>
        <end position="465"/>
    </location>
</feature>
<feature type="transmembrane region" description="Helical" evidence="8">
    <location>
        <begin position="761"/>
        <end position="779"/>
    </location>
</feature>
<feature type="transmembrane region" description="Helical" evidence="8">
    <location>
        <begin position="352"/>
        <end position="369"/>
    </location>
</feature>
<dbReference type="OrthoDB" id="419020at2759"/>
<organism evidence="9 10">
    <name type="scientific">Vitrella brassicaformis (strain CCMP3155)</name>
    <dbReference type="NCBI Taxonomy" id="1169540"/>
    <lineage>
        <taxon>Eukaryota</taxon>
        <taxon>Sar</taxon>
        <taxon>Alveolata</taxon>
        <taxon>Colpodellida</taxon>
        <taxon>Vitrellaceae</taxon>
        <taxon>Vitrella</taxon>
    </lineage>
</organism>
<evidence type="ECO:0000256" key="2">
    <source>
        <dbReference type="ARBA" id="ARBA00022448"/>
    </source>
</evidence>
<feature type="transmembrane region" description="Helical" evidence="8">
    <location>
        <begin position="477"/>
        <end position="498"/>
    </location>
</feature>
<dbReference type="InterPro" id="IPR000060">
    <property type="entry name" value="BCCT_transptr"/>
</dbReference>
<dbReference type="PANTHER" id="PTHR30047:SF7">
    <property type="entry name" value="HIGH-AFFINITY CHOLINE TRANSPORT PROTEIN"/>
    <property type="match status" value="1"/>
</dbReference>
<dbReference type="AlphaFoldDB" id="A0A0G4FWW5"/>
<sequence length="826" mass="90912">MKSGGTLANSLAAPTDTPPSLPDRDQHSLLTTTAVESGDHHVLDAAGGGEEDTVVSDHVVVLPVDARSDHGEKVRRYLFQWEWGRGKGLLHVRFNPVITIVSIAIVWSFAAWAIQTCSGDETECPAEVYLRQSKMWISRTFTWLYIGTFMAAFFVLVWMYFSKYSDIKLGRDDEEPEFNSISWFTMLFCCGVGPGLFYFGVAEPILHYEPCRGEPFAGAVRFDTVTGEHIKGTGECHATRWAELQDNERFQQSMLITSFHWGVHGYMSYALVGILIGILTYRYKLPFATKTAFYPLIGECAYGPVGDIVDVAAILCTIFGVCTSLGLGVMALSQGMQRYIPGYVNNLTNNLILLWVITLLALASVVSGLKAGIKFLSELCFVLGNFILIVVLFADDTWYILNIYVQNLGLYFQQLLAVGTHTDAFVQLGLSSDGAGANPTWMNDWTLFYWGWWTAFAPFVGLFIARISRGRTIKQVIAGAMAAPVVYSFFWFSVFGGAGLRMEREAALQGIDCTTPVDVSSLVRLSCRKTTDMWYDVLGHYDGLGYLLCVLSLVALLIYFLTTNDSGSLIIDSLADNGNIHTTVLTRVFWALTEGATATALLVAGGKAALSALQTGAIVTGCIFTVVLGYMCASLLRVCRIIKGDITLYPWQQWRTGLMTLFHRPTLSMARRFLIYLVHPLTALSPVSFQTQPLRSKAILAQTFFAACFYGSFLCLLIEYGLTPYHTNLHAVGGALALCAAMIGASWRCAVRSLHGITGDLVSDVFAMGLYPCVAMQLVDQMRMKAVIKAEDDDDGEGAGGWEHRECGNEDRDSEVESDAVEGRGH</sequence>
<dbReference type="GO" id="GO:0005886">
    <property type="term" value="C:plasma membrane"/>
    <property type="evidence" value="ECO:0007669"/>
    <property type="project" value="UniProtKB-SubCell"/>
</dbReference>
<evidence type="ECO:0000256" key="5">
    <source>
        <dbReference type="ARBA" id="ARBA00022989"/>
    </source>
</evidence>
<feature type="transmembrane region" description="Helical" evidence="8">
    <location>
        <begin position="311"/>
        <end position="332"/>
    </location>
</feature>
<dbReference type="GO" id="GO:0022857">
    <property type="term" value="F:transmembrane transporter activity"/>
    <property type="evidence" value="ECO:0007669"/>
    <property type="project" value="InterPro"/>
</dbReference>
<evidence type="ECO:0000313" key="10">
    <source>
        <dbReference type="Proteomes" id="UP000041254"/>
    </source>
</evidence>
<dbReference type="PhylomeDB" id="A0A0G4FWW5"/>
<feature type="transmembrane region" description="Helical" evidence="8">
    <location>
        <begin position="673"/>
        <end position="692"/>
    </location>
</feature>
<keyword evidence="5 8" id="KW-1133">Transmembrane helix</keyword>
<accession>A0A0G4FWW5</accession>
<feature type="transmembrane region" description="Helical" evidence="8">
    <location>
        <begin position="729"/>
        <end position="749"/>
    </location>
</feature>
<feature type="region of interest" description="Disordered" evidence="7">
    <location>
        <begin position="1"/>
        <end position="26"/>
    </location>
</feature>
<dbReference type="Proteomes" id="UP000041254">
    <property type="component" value="Unassembled WGS sequence"/>
</dbReference>
<feature type="transmembrane region" description="Helical" evidence="8">
    <location>
        <begin position="543"/>
        <end position="563"/>
    </location>
</feature>
<comment type="subcellular location">
    <subcellularLocation>
        <location evidence="1">Cell membrane</location>
        <topology evidence="1">Multi-pass membrane protein</topology>
    </subcellularLocation>
</comment>
<dbReference type="PANTHER" id="PTHR30047">
    <property type="entry name" value="HIGH-AFFINITY CHOLINE TRANSPORT PROTEIN-RELATED"/>
    <property type="match status" value="1"/>
</dbReference>
<proteinExistence type="predicted"/>
<feature type="transmembrane region" description="Helical" evidence="8">
    <location>
        <begin position="143"/>
        <end position="161"/>
    </location>
</feature>
<evidence type="ECO:0000256" key="4">
    <source>
        <dbReference type="ARBA" id="ARBA00022692"/>
    </source>
</evidence>
<keyword evidence="4 8" id="KW-0812">Transmembrane</keyword>
<feature type="transmembrane region" description="Helical" evidence="8">
    <location>
        <begin position="616"/>
        <end position="636"/>
    </location>
</feature>
<keyword evidence="3" id="KW-1003">Cell membrane</keyword>
<keyword evidence="10" id="KW-1185">Reference proteome</keyword>
<dbReference type="OMA" id="GECHATR"/>
<evidence type="ECO:0000256" key="6">
    <source>
        <dbReference type="ARBA" id="ARBA00023136"/>
    </source>
</evidence>
<evidence type="ECO:0000256" key="3">
    <source>
        <dbReference type="ARBA" id="ARBA00022475"/>
    </source>
</evidence>
<reference evidence="9 10" key="1">
    <citation type="submission" date="2014-11" db="EMBL/GenBank/DDBJ databases">
        <authorList>
            <person name="Zhu J."/>
            <person name="Qi W."/>
            <person name="Song R."/>
        </authorList>
    </citation>
    <scope>NUCLEOTIDE SEQUENCE [LARGE SCALE GENOMIC DNA]</scope>
</reference>
<dbReference type="EMBL" id="CDMY01000510">
    <property type="protein sequence ID" value="CEM19281.1"/>
    <property type="molecule type" value="Genomic_DNA"/>
</dbReference>
<evidence type="ECO:0000313" key="9">
    <source>
        <dbReference type="EMBL" id="CEM19281.1"/>
    </source>
</evidence>
<dbReference type="VEuPathDB" id="CryptoDB:Vbra_16359"/>
<feature type="transmembrane region" description="Helical" evidence="8">
    <location>
        <begin position="181"/>
        <end position="200"/>
    </location>
</feature>
<protein>
    <submittedName>
        <fullName evidence="9">Uncharacterized protein</fullName>
    </submittedName>
</protein>
<gene>
    <name evidence="9" type="ORF">Vbra_16359</name>
</gene>
<feature type="region of interest" description="Disordered" evidence="7">
    <location>
        <begin position="791"/>
        <end position="826"/>
    </location>
</feature>
<keyword evidence="2" id="KW-0813">Transport</keyword>
<feature type="transmembrane region" description="Helical" evidence="8">
    <location>
        <begin position="94"/>
        <end position="114"/>
    </location>
</feature>
<dbReference type="PROSITE" id="PS01303">
    <property type="entry name" value="BCCT"/>
    <property type="match status" value="1"/>
</dbReference>
<feature type="transmembrane region" description="Helical" evidence="8">
    <location>
        <begin position="584"/>
        <end position="604"/>
    </location>
</feature>
<feature type="transmembrane region" description="Helical" evidence="8">
    <location>
        <begin position="263"/>
        <end position="281"/>
    </location>
</feature>
<dbReference type="InterPro" id="IPR018093">
    <property type="entry name" value="BCCT_CS"/>
</dbReference>
<dbReference type="InParanoid" id="A0A0G4FWW5"/>
<keyword evidence="6 8" id="KW-0472">Membrane</keyword>
<feature type="transmembrane region" description="Helical" evidence="8">
    <location>
        <begin position="698"/>
        <end position="717"/>
    </location>
</feature>
<evidence type="ECO:0000256" key="8">
    <source>
        <dbReference type="SAM" id="Phobius"/>
    </source>
</evidence>
<dbReference type="Pfam" id="PF02028">
    <property type="entry name" value="BCCT"/>
    <property type="match status" value="1"/>
</dbReference>
<name>A0A0G4FWW5_VITBC</name>
<feature type="compositionally biased region" description="Basic and acidic residues" evidence="7">
    <location>
        <begin position="802"/>
        <end position="811"/>
    </location>
</feature>
<feature type="transmembrane region" description="Helical" evidence="8">
    <location>
        <begin position="376"/>
        <end position="394"/>
    </location>
</feature>